<protein>
    <recommendedName>
        <fullName evidence="3">Glycosyl transferase family 8</fullName>
    </recommendedName>
</protein>
<dbReference type="AlphaFoldDB" id="A0A1H7YTE5"/>
<sequence length="262" mass="29473">MSPIPAIVCLKWGKGYPVRDTNILFRALTDLMTQPFRFVCLTDDPAGLDAGIDAVALPAFALSRDHWTPGMWPKLSVFAPGLFAPGTPVLLMDVDVVVARDLSPLIDRIRQVPGLHIIHDWHDTHERWFPRLFPRVRGSNSSVVGFVAGTQAQIWDRFHTQDFDTLRSHGNDQTFIHHNATDRHFWPTGWVLSFKKSLAWHMPVNFVRAVPGPGDAFVVAFHGVPNPHDLAQPKGTRWGTPEKFGYSPVPWVAAYLARYGRD</sequence>
<dbReference type="EMBL" id="FOCI01000001">
    <property type="protein sequence ID" value="SEM49171.1"/>
    <property type="molecule type" value="Genomic_DNA"/>
</dbReference>
<keyword evidence="2" id="KW-1185">Reference proteome</keyword>
<dbReference type="SUPFAM" id="SSF53448">
    <property type="entry name" value="Nucleotide-diphospho-sugar transferases"/>
    <property type="match status" value="1"/>
</dbReference>
<evidence type="ECO:0000313" key="2">
    <source>
        <dbReference type="Proteomes" id="UP000199585"/>
    </source>
</evidence>
<dbReference type="InterPro" id="IPR029044">
    <property type="entry name" value="Nucleotide-diphossugar_trans"/>
</dbReference>
<organism evidence="1 2">
    <name type="scientific">Loktanella fryxellensis</name>
    <dbReference type="NCBI Taxonomy" id="245187"/>
    <lineage>
        <taxon>Bacteria</taxon>
        <taxon>Pseudomonadati</taxon>
        <taxon>Pseudomonadota</taxon>
        <taxon>Alphaproteobacteria</taxon>
        <taxon>Rhodobacterales</taxon>
        <taxon>Roseobacteraceae</taxon>
        <taxon>Loktanella</taxon>
    </lineage>
</organism>
<dbReference type="RefSeq" id="WP_089897921.1">
    <property type="nucleotide sequence ID" value="NZ_FOCI01000001.1"/>
</dbReference>
<reference evidence="1 2" key="1">
    <citation type="submission" date="2016-10" db="EMBL/GenBank/DDBJ databases">
        <authorList>
            <person name="de Groot N.N."/>
        </authorList>
    </citation>
    <scope>NUCLEOTIDE SEQUENCE [LARGE SCALE GENOMIC DNA]</scope>
    <source>
        <strain evidence="1 2">DSM 16213</strain>
    </source>
</reference>
<gene>
    <name evidence="1" type="ORF">SAMN04488003_101298</name>
</gene>
<name>A0A1H7YTE5_9RHOB</name>
<proteinExistence type="predicted"/>
<dbReference type="Proteomes" id="UP000199585">
    <property type="component" value="Unassembled WGS sequence"/>
</dbReference>
<accession>A0A1H7YTE5</accession>
<dbReference type="STRING" id="245187.SAMN04488003_101298"/>
<evidence type="ECO:0008006" key="3">
    <source>
        <dbReference type="Google" id="ProtNLM"/>
    </source>
</evidence>
<dbReference type="OrthoDB" id="564871at2"/>
<evidence type="ECO:0000313" key="1">
    <source>
        <dbReference type="EMBL" id="SEM49171.1"/>
    </source>
</evidence>